<keyword evidence="1" id="KW-1133">Transmembrane helix</keyword>
<dbReference type="CDD" id="cd00130">
    <property type="entry name" value="PAS"/>
    <property type="match status" value="1"/>
</dbReference>
<organism evidence="5 6">
    <name type="scientific">Aromatoleum anaerobium</name>
    <dbReference type="NCBI Taxonomy" id="182180"/>
    <lineage>
        <taxon>Bacteria</taxon>
        <taxon>Pseudomonadati</taxon>
        <taxon>Pseudomonadota</taxon>
        <taxon>Betaproteobacteria</taxon>
        <taxon>Rhodocyclales</taxon>
        <taxon>Rhodocyclaceae</taxon>
        <taxon>Aromatoleum</taxon>
    </lineage>
</organism>
<dbReference type="Gene3D" id="3.30.70.270">
    <property type="match status" value="1"/>
</dbReference>
<evidence type="ECO:0000259" key="3">
    <source>
        <dbReference type="PROSITE" id="PS50113"/>
    </source>
</evidence>
<evidence type="ECO:0000313" key="6">
    <source>
        <dbReference type="Proteomes" id="UP000615989"/>
    </source>
</evidence>
<feature type="domain" description="PAS" evidence="2">
    <location>
        <begin position="221"/>
        <end position="266"/>
    </location>
</feature>
<dbReference type="PROSITE" id="PS50112">
    <property type="entry name" value="PAS"/>
    <property type="match status" value="1"/>
</dbReference>
<dbReference type="InterPro" id="IPR000014">
    <property type="entry name" value="PAS"/>
</dbReference>
<dbReference type="Gene3D" id="3.30.450.20">
    <property type="entry name" value="PAS domain"/>
    <property type="match status" value="1"/>
</dbReference>
<dbReference type="PROSITE" id="PS50113">
    <property type="entry name" value="PAC"/>
    <property type="match status" value="1"/>
</dbReference>
<dbReference type="InterPro" id="IPR029787">
    <property type="entry name" value="Nucleotide_cyclase"/>
</dbReference>
<evidence type="ECO:0000313" key="5">
    <source>
        <dbReference type="EMBL" id="NMG23327.1"/>
    </source>
</evidence>
<feature type="transmembrane region" description="Helical" evidence="1">
    <location>
        <begin position="90"/>
        <end position="112"/>
    </location>
</feature>
<dbReference type="Pfam" id="PF00990">
    <property type="entry name" value="GGDEF"/>
    <property type="match status" value="1"/>
</dbReference>
<dbReference type="PANTHER" id="PTHR44757:SF4">
    <property type="entry name" value="DIGUANYLATE CYCLASE DGCE-RELATED"/>
    <property type="match status" value="1"/>
</dbReference>
<feature type="transmembrane region" description="Helical" evidence="1">
    <location>
        <begin position="168"/>
        <end position="187"/>
    </location>
</feature>
<dbReference type="SUPFAM" id="SSF55785">
    <property type="entry name" value="PYP-like sensor domain (PAS domain)"/>
    <property type="match status" value="1"/>
</dbReference>
<keyword evidence="1" id="KW-0812">Transmembrane</keyword>
<dbReference type="InterPro" id="IPR013656">
    <property type="entry name" value="PAS_4"/>
</dbReference>
<sequence>MRRTSGEIGDPNPVFVEQVALLYQNAPLAYTTTLINGAILAYVQSEHIPLVVLLAWYGSLIVVTAGRAVVAWRHASASHNPTRAPFWNLLYLLGAGAAGCVWGAAGLVLFPLDSIAHQVFVAFVLAGMAAGGITVLASRIEACMAFLLPALLPLAIQYLTLHTALQRAMGVMTLIFLAALTISAWNFHRAIRTSLRLRFDKQELEAEIARRLRAEERLFHEKDRLQTTVRSIGEGVVLIDADGRIEDLNPAAERLFDRCRQDAAGRPPHEVFACFDDQGWRSPTALEDALKSATPQKKRSVLYGKDKVKYVIEELATPLLDRHDRLVGAVSVFRDMTEQHRLTEQLIHAADHDVLTGLPNRNRLKERTRQAIARAQRKQETFGLLFVDLDDFKIVNDTLGHASGDALLVDVAKRLTDCVRAEDTIARLGGDEFVVLLDGPTQKTEIEAIARKILIRLREPFQLETQSATISASIGTSLYPDDGHDAESLLGSADAAMYRAKHGRNKK</sequence>
<proteinExistence type="predicted"/>
<dbReference type="InterPro" id="IPR000700">
    <property type="entry name" value="PAS-assoc_C"/>
</dbReference>
<feature type="transmembrane region" description="Helical" evidence="1">
    <location>
        <begin position="119"/>
        <end position="138"/>
    </location>
</feature>
<dbReference type="NCBIfam" id="TIGR00254">
    <property type="entry name" value="GGDEF"/>
    <property type="match status" value="1"/>
</dbReference>
<dbReference type="SMART" id="SM00091">
    <property type="entry name" value="PAS"/>
    <property type="match status" value="1"/>
</dbReference>
<dbReference type="SUPFAM" id="SSF55073">
    <property type="entry name" value="Nucleotide cyclase"/>
    <property type="match status" value="1"/>
</dbReference>
<evidence type="ECO:0000259" key="4">
    <source>
        <dbReference type="PROSITE" id="PS50887"/>
    </source>
</evidence>
<dbReference type="Proteomes" id="UP000615989">
    <property type="component" value="Unassembled WGS sequence"/>
</dbReference>
<feature type="transmembrane region" description="Helical" evidence="1">
    <location>
        <begin position="20"/>
        <end position="43"/>
    </location>
</feature>
<dbReference type="InterPro" id="IPR000160">
    <property type="entry name" value="GGDEF_dom"/>
</dbReference>
<reference evidence="5" key="1">
    <citation type="submission" date="2019-12" db="EMBL/GenBank/DDBJ databases">
        <title>Comparative genomics gives insights into the taxonomy of the Azoarcus-Aromatoleum group and reveals separate origins of nif in the plant-associated Azoarcus and non-plant-associated Aromatoleum sub-groups.</title>
        <authorList>
            <person name="Lafos M."/>
            <person name="Maluk M."/>
            <person name="Batista M."/>
            <person name="Junghare M."/>
            <person name="Carmona M."/>
            <person name="Faoro H."/>
            <person name="Cruz L.M."/>
            <person name="Battistoni F."/>
            <person name="De Souza E."/>
            <person name="Pedrosa F."/>
            <person name="Chen W.-M."/>
            <person name="Poole P.S."/>
            <person name="Dixon R.A."/>
            <person name="James E.K."/>
        </authorList>
    </citation>
    <scope>NUCLEOTIDE SEQUENCE</scope>
    <source>
        <strain evidence="5">LuFRes1</strain>
    </source>
</reference>
<evidence type="ECO:0000259" key="2">
    <source>
        <dbReference type="PROSITE" id="PS50112"/>
    </source>
</evidence>
<feature type="domain" description="GGDEF" evidence="4">
    <location>
        <begin position="380"/>
        <end position="507"/>
    </location>
</feature>
<gene>
    <name evidence="5" type="ORF">GO606_01065</name>
</gene>
<dbReference type="CDD" id="cd01949">
    <property type="entry name" value="GGDEF"/>
    <property type="match status" value="1"/>
</dbReference>
<keyword evidence="1" id="KW-0472">Membrane</keyword>
<dbReference type="Pfam" id="PF08448">
    <property type="entry name" value="PAS_4"/>
    <property type="match status" value="1"/>
</dbReference>
<dbReference type="EMBL" id="WTVG01000002">
    <property type="protein sequence ID" value="NMG23327.1"/>
    <property type="molecule type" value="Genomic_DNA"/>
</dbReference>
<dbReference type="PROSITE" id="PS50887">
    <property type="entry name" value="GGDEF"/>
    <property type="match status" value="1"/>
</dbReference>
<feature type="domain" description="PAC" evidence="3">
    <location>
        <begin position="296"/>
        <end position="348"/>
    </location>
</feature>
<evidence type="ECO:0000256" key="1">
    <source>
        <dbReference type="SAM" id="Phobius"/>
    </source>
</evidence>
<dbReference type="NCBIfam" id="TIGR00229">
    <property type="entry name" value="sensory_box"/>
    <property type="match status" value="1"/>
</dbReference>
<dbReference type="InterPro" id="IPR043128">
    <property type="entry name" value="Rev_trsase/Diguanyl_cyclase"/>
</dbReference>
<comment type="caution">
    <text evidence="5">The sequence shown here is derived from an EMBL/GenBank/DDBJ whole genome shotgun (WGS) entry which is preliminary data.</text>
</comment>
<keyword evidence="6" id="KW-1185">Reference proteome</keyword>
<protein>
    <submittedName>
        <fullName evidence="5">Diguanylate cyclase</fullName>
    </submittedName>
</protein>
<feature type="transmembrane region" description="Helical" evidence="1">
    <location>
        <begin position="144"/>
        <end position="161"/>
    </location>
</feature>
<dbReference type="PANTHER" id="PTHR44757">
    <property type="entry name" value="DIGUANYLATE CYCLASE DGCP"/>
    <property type="match status" value="1"/>
</dbReference>
<accession>A0ABX1PIV9</accession>
<name>A0ABX1PIV9_9RHOO</name>
<dbReference type="InterPro" id="IPR035965">
    <property type="entry name" value="PAS-like_dom_sf"/>
</dbReference>
<feature type="transmembrane region" description="Helical" evidence="1">
    <location>
        <begin position="50"/>
        <end position="70"/>
    </location>
</feature>
<dbReference type="SMART" id="SM00267">
    <property type="entry name" value="GGDEF"/>
    <property type="match status" value="1"/>
</dbReference>
<dbReference type="InterPro" id="IPR052155">
    <property type="entry name" value="Biofilm_reg_signaling"/>
</dbReference>